<feature type="transmembrane region" description="Helical" evidence="1">
    <location>
        <begin position="39"/>
        <end position="57"/>
    </location>
</feature>
<sequence length="476" mass="54369">MSKNMSRFTGMKEMMNVSLHSNHTLNDEIAGKKPGKESFFLALYLSILLVLTVYQDFPLVNTIGEIGRSPVILLLPLFIFCEIAMLSKYKKLMVVSKLQKYLFAFIVYLTFVSLGYILVQFMQGSYSFWSESLLGKGIKVLIYFALILLYIRHMQLVFSKIKSFKLLYGCFLTVMSLLLVIMIVELVTMPNALTFLHSSSNPYWRVRLLTSESSTTGSIIVVYSSILVYLSRYLNRFARILSNVYTAGFFLFYLSVTGSKGFLIVCLLTLVVTIIKFLDFRKKRNFIVLIGVVLVMYMFIAYFSAGLISSFSNDMENYTSSYTRMGTIIIAIITVFHHPLGVGTGAYLMYFDDYLNDSITFMSHFYYNIFGISQINTGELLQYSNSDKNLGVKSGFFQWFMFGGIFSVVFFYLVAKNLIVKVKSSIILFLALVCMLFSLLFVALEIKYEIWLLFAFISTFLGKNEINQSNMSGVSK</sequence>
<feature type="transmembrane region" description="Helical" evidence="1">
    <location>
        <begin position="208"/>
        <end position="230"/>
    </location>
</feature>
<evidence type="ECO:0008006" key="4">
    <source>
        <dbReference type="Google" id="ProtNLM"/>
    </source>
</evidence>
<accession>A0A168JVY9</accession>
<proteinExistence type="predicted"/>
<feature type="transmembrane region" description="Helical" evidence="1">
    <location>
        <begin position="328"/>
        <end position="351"/>
    </location>
</feature>
<protein>
    <recommendedName>
        <fullName evidence="4">Polymerase</fullName>
    </recommendedName>
</protein>
<dbReference type="Proteomes" id="UP000077355">
    <property type="component" value="Unassembled WGS sequence"/>
</dbReference>
<name>A0A168JVY9_9BACL</name>
<reference evidence="2 3" key="1">
    <citation type="submission" date="2016-03" db="EMBL/GenBank/DDBJ databases">
        <title>Draft genome sequence of Paenibacillus antarcticus CECT 5836.</title>
        <authorList>
            <person name="Shin S.-K."/>
            <person name="Yi H."/>
        </authorList>
    </citation>
    <scope>NUCLEOTIDE SEQUENCE [LARGE SCALE GENOMIC DNA]</scope>
    <source>
        <strain evidence="2 3">CECT 5836</strain>
    </source>
</reference>
<dbReference type="AlphaFoldDB" id="A0A168JVY9"/>
<feature type="transmembrane region" description="Helical" evidence="1">
    <location>
        <begin position="133"/>
        <end position="151"/>
    </location>
</feature>
<keyword evidence="3" id="KW-1185">Reference proteome</keyword>
<feature type="transmembrane region" description="Helical" evidence="1">
    <location>
        <begin position="101"/>
        <end position="121"/>
    </location>
</feature>
<evidence type="ECO:0000256" key="1">
    <source>
        <dbReference type="SAM" id="Phobius"/>
    </source>
</evidence>
<feature type="transmembrane region" description="Helical" evidence="1">
    <location>
        <begin position="426"/>
        <end position="444"/>
    </location>
</feature>
<keyword evidence="1" id="KW-0812">Transmembrane</keyword>
<feature type="transmembrane region" description="Helical" evidence="1">
    <location>
        <begin position="396"/>
        <end position="414"/>
    </location>
</feature>
<keyword evidence="1" id="KW-1133">Transmembrane helix</keyword>
<gene>
    <name evidence="2" type="ORF">PBAT_21750</name>
</gene>
<evidence type="ECO:0000313" key="2">
    <source>
        <dbReference type="EMBL" id="OAB41182.1"/>
    </source>
</evidence>
<dbReference type="EMBL" id="LVJI01000048">
    <property type="protein sequence ID" value="OAB41182.1"/>
    <property type="molecule type" value="Genomic_DNA"/>
</dbReference>
<comment type="caution">
    <text evidence="2">The sequence shown here is derived from an EMBL/GenBank/DDBJ whole genome shotgun (WGS) entry which is preliminary data.</text>
</comment>
<feature type="transmembrane region" description="Helical" evidence="1">
    <location>
        <begin position="69"/>
        <end position="89"/>
    </location>
</feature>
<feature type="transmembrane region" description="Helical" evidence="1">
    <location>
        <begin position="163"/>
        <end position="188"/>
    </location>
</feature>
<keyword evidence="1" id="KW-0472">Membrane</keyword>
<feature type="transmembrane region" description="Helical" evidence="1">
    <location>
        <begin position="286"/>
        <end position="308"/>
    </location>
</feature>
<evidence type="ECO:0000313" key="3">
    <source>
        <dbReference type="Proteomes" id="UP000077355"/>
    </source>
</evidence>
<organism evidence="2 3">
    <name type="scientific">Paenibacillus antarcticus</name>
    <dbReference type="NCBI Taxonomy" id="253703"/>
    <lineage>
        <taxon>Bacteria</taxon>
        <taxon>Bacillati</taxon>
        <taxon>Bacillota</taxon>
        <taxon>Bacilli</taxon>
        <taxon>Bacillales</taxon>
        <taxon>Paenibacillaceae</taxon>
        <taxon>Paenibacillus</taxon>
    </lineage>
</organism>